<evidence type="ECO:0000313" key="17">
    <source>
        <dbReference type="EMBL" id="CAB3364540.1"/>
    </source>
</evidence>
<dbReference type="GO" id="GO:0016787">
    <property type="term" value="F:hydrolase activity"/>
    <property type="evidence" value="ECO:0007669"/>
    <property type="project" value="UniProtKB-KW"/>
</dbReference>
<evidence type="ECO:0000256" key="10">
    <source>
        <dbReference type="ARBA" id="ARBA00047984"/>
    </source>
</evidence>
<dbReference type="CDD" id="cd18787">
    <property type="entry name" value="SF2_C_DEAD"/>
    <property type="match status" value="1"/>
</dbReference>
<keyword evidence="5 12" id="KW-0378">Hydrolase</keyword>
<dbReference type="CDD" id="cd17959">
    <property type="entry name" value="DEADc_DDX54"/>
    <property type="match status" value="1"/>
</dbReference>
<feature type="short sequence motif" description="Q motif" evidence="11">
    <location>
        <begin position="29"/>
        <end position="57"/>
    </location>
</feature>
<evidence type="ECO:0000256" key="5">
    <source>
        <dbReference type="ARBA" id="ARBA00022801"/>
    </source>
</evidence>
<dbReference type="Pfam" id="PF08147">
    <property type="entry name" value="DBP10CT"/>
    <property type="match status" value="1"/>
</dbReference>
<evidence type="ECO:0000256" key="6">
    <source>
        <dbReference type="ARBA" id="ARBA00022806"/>
    </source>
</evidence>
<dbReference type="InterPro" id="IPR012541">
    <property type="entry name" value="DBP10_C"/>
</dbReference>
<dbReference type="FunFam" id="3.40.50.300:FF:000865">
    <property type="entry name" value="ATP-dependent RNA helicase DDX54"/>
    <property type="match status" value="1"/>
</dbReference>
<sequence>MNSTRDFIESFEDTDPFPVQKKSKKKQGDGFKGMGLSHPIVKGIQKRGYKVPTPIQRRTIPVALQGRDLVAMARTGSGKTACFLIPIFEKLKTRIAKSGARGLIMLPTRELAMQTITFIREIGKFTGLKCCLISGGDNMESQFEAIHGNPDIIVATPGRFVHLCVEMELKLNSIEIVVFDEADRLFEMGFGEQLKDIIARLPSTRQTLLFSATLPKSLVEFTRIGLSDPLLIRLDVESKLSDKLDCNYIWCRQEEKTSVLLCLMHKLAEKYAKNVDPPQIVIFAATRHHVEFIHTILMTANISSTYLFSNLDPSARKISVGKFRNRVVQVLVVTDIAARGIDIPEVGIVINYHFPSSPKLFVHRVGRCARAGTAGTAYTLITKEDVPYLLDLHLFLGKSFDFEQLGRVPAELLEEQHALLLEWHKEKADIESMENVCNNAYSKYLKSKPGASMDSVKRSKQLGLIINNPHPLFGANENSEGNDLLKRMKNYKPKATVFELFNFGVKEMKDKRNFHENVIANFRKRGQNEPVSSVNAKKLKFQTDNKDNYVPYLPEDHHSEFGLAVNNFEQAARKVGMDVLGDEEKQINLHEKMKKWDSKKKKMVGQKETQKKIRTESGVWISATYKTGKYKQWKEKAKADDQDDENDDEGGIERNSLPIKGWKKGASGQGKKARSELKQPEQIIKTREKKLRAMERSKKRKPKGKKRN</sequence>
<dbReference type="InterPro" id="IPR014001">
    <property type="entry name" value="Helicase_ATP-bd"/>
</dbReference>
<dbReference type="InterPro" id="IPR000629">
    <property type="entry name" value="RNA-helicase_DEAD-box_CS"/>
</dbReference>
<evidence type="ECO:0000256" key="4">
    <source>
        <dbReference type="ARBA" id="ARBA00022741"/>
    </source>
</evidence>
<dbReference type="SUPFAM" id="SSF52540">
    <property type="entry name" value="P-loop containing nucleoside triphosphate hydrolases"/>
    <property type="match status" value="2"/>
</dbReference>
<evidence type="ECO:0000256" key="1">
    <source>
        <dbReference type="ARBA" id="ARBA00004604"/>
    </source>
</evidence>
<dbReference type="PROSITE" id="PS51195">
    <property type="entry name" value="Q_MOTIF"/>
    <property type="match status" value="1"/>
</dbReference>
<dbReference type="Gene3D" id="3.40.50.300">
    <property type="entry name" value="P-loop containing nucleotide triphosphate hydrolases"/>
    <property type="match status" value="2"/>
</dbReference>
<dbReference type="GO" id="GO:0005730">
    <property type="term" value="C:nucleolus"/>
    <property type="evidence" value="ECO:0007669"/>
    <property type="project" value="UniProtKB-SubCell"/>
</dbReference>
<dbReference type="PANTHER" id="PTHR47959:SF8">
    <property type="entry name" value="RNA HELICASE"/>
    <property type="match status" value="1"/>
</dbReference>
<evidence type="ECO:0000256" key="2">
    <source>
        <dbReference type="ARBA" id="ARBA00010379"/>
    </source>
</evidence>
<dbReference type="InterPro" id="IPR050079">
    <property type="entry name" value="DEAD_box_RNA_helicase"/>
</dbReference>
<keyword evidence="18" id="KW-1185">Reference proteome</keyword>
<dbReference type="PROSITE" id="PS00039">
    <property type="entry name" value="DEAD_ATP_HELICASE"/>
    <property type="match status" value="1"/>
</dbReference>
<evidence type="ECO:0000259" key="16">
    <source>
        <dbReference type="PROSITE" id="PS51195"/>
    </source>
</evidence>
<dbReference type="PROSITE" id="PS51192">
    <property type="entry name" value="HELICASE_ATP_BIND_1"/>
    <property type="match status" value="1"/>
</dbReference>
<keyword evidence="9" id="KW-0539">Nucleus</keyword>
<gene>
    <name evidence="17" type="ORF">CLODIP_2_CD09311</name>
</gene>
<evidence type="ECO:0000313" key="18">
    <source>
        <dbReference type="Proteomes" id="UP000494165"/>
    </source>
</evidence>
<evidence type="ECO:0000256" key="12">
    <source>
        <dbReference type="RuleBase" id="RU000492"/>
    </source>
</evidence>
<evidence type="ECO:0000256" key="8">
    <source>
        <dbReference type="ARBA" id="ARBA00022884"/>
    </source>
</evidence>
<evidence type="ECO:0000256" key="13">
    <source>
        <dbReference type="SAM" id="MobiDB-lite"/>
    </source>
</evidence>
<evidence type="ECO:0000256" key="9">
    <source>
        <dbReference type="ARBA" id="ARBA00023242"/>
    </source>
</evidence>
<evidence type="ECO:0000256" key="3">
    <source>
        <dbReference type="ARBA" id="ARBA00012552"/>
    </source>
</evidence>
<protein>
    <recommendedName>
        <fullName evidence="3">RNA helicase</fullName>
        <ecNumber evidence="3">3.6.4.13</ecNumber>
    </recommendedName>
</protein>
<dbReference type="Pfam" id="PF00270">
    <property type="entry name" value="DEAD"/>
    <property type="match status" value="1"/>
</dbReference>
<dbReference type="Proteomes" id="UP000494165">
    <property type="component" value="Unassembled WGS sequence"/>
</dbReference>
<dbReference type="InterPro" id="IPR011545">
    <property type="entry name" value="DEAD/DEAH_box_helicase_dom"/>
</dbReference>
<organism evidence="17 18">
    <name type="scientific">Cloeon dipterum</name>
    <dbReference type="NCBI Taxonomy" id="197152"/>
    <lineage>
        <taxon>Eukaryota</taxon>
        <taxon>Metazoa</taxon>
        <taxon>Ecdysozoa</taxon>
        <taxon>Arthropoda</taxon>
        <taxon>Hexapoda</taxon>
        <taxon>Insecta</taxon>
        <taxon>Pterygota</taxon>
        <taxon>Palaeoptera</taxon>
        <taxon>Ephemeroptera</taxon>
        <taxon>Pisciforma</taxon>
        <taxon>Baetidae</taxon>
        <taxon>Cloeon</taxon>
    </lineage>
</organism>
<dbReference type="EC" id="3.6.4.13" evidence="3"/>
<dbReference type="GO" id="GO:0003724">
    <property type="term" value="F:RNA helicase activity"/>
    <property type="evidence" value="ECO:0007669"/>
    <property type="project" value="UniProtKB-EC"/>
</dbReference>
<feature type="domain" description="Helicase ATP-binding" evidence="14">
    <location>
        <begin position="60"/>
        <end position="232"/>
    </location>
</feature>
<feature type="domain" description="DEAD-box RNA helicase Q" evidence="16">
    <location>
        <begin position="29"/>
        <end position="57"/>
    </location>
</feature>
<dbReference type="Pfam" id="PF00271">
    <property type="entry name" value="Helicase_C"/>
    <property type="match status" value="1"/>
</dbReference>
<evidence type="ECO:0000256" key="7">
    <source>
        <dbReference type="ARBA" id="ARBA00022840"/>
    </source>
</evidence>
<comment type="caution">
    <text evidence="17">The sequence shown here is derived from an EMBL/GenBank/DDBJ whole genome shotgun (WGS) entry which is preliminary data.</text>
</comment>
<proteinExistence type="inferred from homology"/>
<dbReference type="InterPro" id="IPR014014">
    <property type="entry name" value="RNA_helicase_DEAD_Q_motif"/>
</dbReference>
<dbReference type="PANTHER" id="PTHR47959">
    <property type="entry name" value="ATP-DEPENDENT RNA HELICASE RHLE-RELATED"/>
    <property type="match status" value="1"/>
</dbReference>
<feature type="domain" description="Helicase C-terminal" evidence="15">
    <location>
        <begin position="267"/>
        <end position="413"/>
    </location>
</feature>
<evidence type="ECO:0000256" key="11">
    <source>
        <dbReference type="PROSITE-ProRule" id="PRU00552"/>
    </source>
</evidence>
<feature type="region of interest" description="Disordered" evidence="13">
    <location>
        <begin position="1"/>
        <end position="33"/>
    </location>
</feature>
<dbReference type="GO" id="GO:0003723">
    <property type="term" value="F:RNA binding"/>
    <property type="evidence" value="ECO:0007669"/>
    <property type="project" value="UniProtKB-KW"/>
</dbReference>
<dbReference type="GO" id="GO:0010468">
    <property type="term" value="P:regulation of gene expression"/>
    <property type="evidence" value="ECO:0007669"/>
    <property type="project" value="UniProtKB-ARBA"/>
</dbReference>
<dbReference type="InterPro" id="IPR033517">
    <property type="entry name" value="DDX54/DBP10_DEAD-box_helicase"/>
</dbReference>
<accession>A0A8S1C706</accession>
<dbReference type="InterPro" id="IPR001650">
    <property type="entry name" value="Helicase_C-like"/>
</dbReference>
<dbReference type="PROSITE" id="PS51194">
    <property type="entry name" value="HELICASE_CTER"/>
    <property type="match status" value="1"/>
</dbReference>
<dbReference type="SMART" id="SM00490">
    <property type="entry name" value="HELICc"/>
    <property type="match status" value="1"/>
</dbReference>
<feature type="compositionally biased region" description="Basic residues" evidence="13">
    <location>
        <begin position="697"/>
        <end position="708"/>
    </location>
</feature>
<dbReference type="GO" id="GO:0005829">
    <property type="term" value="C:cytosol"/>
    <property type="evidence" value="ECO:0007669"/>
    <property type="project" value="TreeGrafter"/>
</dbReference>
<dbReference type="OrthoDB" id="10261375at2759"/>
<feature type="compositionally biased region" description="Acidic residues" evidence="13">
    <location>
        <begin position="641"/>
        <end position="650"/>
    </location>
</feature>
<keyword evidence="8" id="KW-0694">RNA-binding</keyword>
<keyword evidence="4 12" id="KW-0547">Nucleotide-binding</keyword>
<dbReference type="SMART" id="SM01123">
    <property type="entry name" value="DBP10CT"/>
    <property type="match status" value="1"/>
</dbReference>
<reference evidence="17 18" key="1">
    <citation type="submission" date="2020-04" db="EMBL/GenBank/DDBJ databases">
        <authorList>
            <person name="Alioto T."/>
            <person name="Alioto T."/>
            <person name="Gomez Garrido J."/>
        </authorList>
    </citation>
    <scope>NUCLEOTIDE SEQUENCE [LARGE SCALE GENOMIC DNA]</scope>
</reference>
<dbReference type="SMART" id="SM00487">
    <property type="entry name" value="DEXDc"/>
    <property type="match status" value="1"/>
</dbReference>
<keyword evidence="6 12" id="KW-0347">Helicase</keyword>
<dbReference type="EMBL" id="CADEPI010000016">
    <property type="protein sequence ID" value="CAB3364540.1"/>
    <property type="molecule type" value="Genomic_DNA"/>
</dbReference>
<dbReference type="AlphaFoldDB" id="A0A8S1C706"/>
<keyword evidence="7 12" id="KW-0067">ATP-binding</keyword>
<evidence type="ECO:0000259" key="14">
    <source>
        <dbReference type="PROSITE" id="PS51192"/>
    </source>
</evidence>
<evidence type="ECO:0000259" key="15">
    <source>
        <dbReference type="PROSITE" id="PS51194"/>
    </source>
</evidence>
<comment type="similarity">
    <text evidence="2">Belongs to the DEAD box helicase family. DDX54/DBP10 subfamily.</text>
</comment>
<dbReference type="InterPro" id="IPR027417">
    <property type="entry name" value="P-loop_NTPase"/>
</dbReference>
<comment type="subcellular location">
    <subcellularLocation>
        <location evidence="1">Nucleus</location>
        <location evidence="1">Nucleolus</location>
    </subcellularLocation>
</comment>
<name>A0A8S1C706_9INSE</name>
<dbReference type="GO" id="GO:0005524">
    <property type="term" value="F:ATP binding"/>
    <property type="evidence" value="ECO:0007669"/>
    <property type="project" value="UniProtKB-KW"/>
</dbReference>
<comment type="catalytic activity">
    <reaction evidence="10">
        <text>ATP + H2O = ADP + phosphate + H(+)</text>
        <dbReference type="Rhea" id="RHEA:13065"/>
        <dbReference type="ChEBI" id="CHEBI:15377"/>
        <dbReference type="ChEBI" id="CHEBI:15378"/>
        <dbReference type="ChEBI" id="CHEBI:30616"/>
        <dbReference type="ChEBI" id="CHEBI:43474"/>
        <dbReference type="ChEBI" id="CHEBI:456216"/>
        <dbReference type="EC" id="3.6.4.13"/>
    </reaction>
</comment>
<feature type="region of interest" description="Disordered" evidence="13">
    <location>
        <begin position="632"/>
        <end position="708"/>
    </location>
</feature>